<dbReference type="CDD" id="cd08547">
    <property type="entry name" value="Type_II_cohesin"/>
    <property type="match status" value="1"/>
</dbReference>
<dbReference type="GO" id="GO:0030246">
    <property type="term" value="F:carbohydrate binding"/>
    <property type="evidence" value="ECO:0007669"/>
    <property type="project" value="InterPro"/>
</dbReference>
<dbReference type="EMBL" id="BEXT01000001">
    <property type="protein sequence ID" value="GBC64051.1"/>
    <property type="molecule type" value="Genomic_DNA"/>
</dbReference>
<evidence type="ECO:0008006" key="4">
    <source>
        <dbReference type="Google" id="ProtNLM"/>
    </source>
</evidence>
<proteinExistence type="predicted"/>
<protein>
    <recommendedName>
        <fullName evidence="4">Cohesin domain-containing protein</fullName>
    </recommendedName>
</protein>
<accession>A0A401G4C7</accession>
<dbReference type="Gene3D" id="2.60.40.680">
    <property type="match status" value="1"/>
</dbReference>
<dbReference type="RefSeq" id="WP_124331056.1">
    <property type="nucleotide sequence ID" value="NZ_BEXT01000001.1"/>
</dbReference>
<feature type="chain" id="PRO_5019198449" description="Cohesin domain-containing protein" evidence="1">
    <location>
        <begin position="26"/>
        <end position="338"/>
    </location>
</feature>
<comment type="caution">
    <text evidence="2">The sequence shown here is derived from an EMBL/GenBank/DDBJ whole genome shotgun (WGS) entry which is preliminary data.</text>
</comment>
<evidence type="ECO:0000256" key="1">
    <source>
        <dbReference type="SAM" id="SignalP"/>
    </source>
</evidence>
<dbReference type="SUPFAM" id="SSF49384">
    <property type="entry name" value="Carbohydrate-binding domain"/>
    <property type="match status" value="1"/>
</dbReference>
<reference evidence="3" key="2">
    <citation type="submission" date="2019-01" db="EMBL/GenBank/DDBJ databases">
        <title>Genome sequence of Desulfonema ishimotonii strain Tokyo 01.</title>
        <authorList>
            <person name="Fukui M."/>
        </authorList>
    </citation>
    <scope>NUCLEOTIDE SEQUENCE [LARGE SCALE GENOMIC DNA]</scope>
    <source>
        <strain evidence="3">Tokyo 01</strain>
    </source>
</reference>
<evidence type="ECO:0000313" key="3">
    <source>
        <dbReference type="Proteomes" id="UP000288096"/>
    </source>
</evidence>
<feature type="signal peptide" evidence="1">
    <location>
        <begin position="1"/>
        <end position="25"/>
    </location>
</feature>
<keyword evidence="3" id="KW-1185">Reference proteome</keyword>
<reference evidence="3" key="1">
    <citation type="submission" date="2017-11" db="EMBL/GenBank/DDBJ databases">
        <authorList>
            <person name="Watanabe M."/>
            <person name="Kojima H."/>
        </authorList>
    </citation>
    <scope>NUCLEOTIDE SEQUENCE [LARGE SCALE GENOMIC DNA]</scope>
    <source>
        <strain evidence="3">Tokyo 01</strain>
    </source>
</reference>
<evidence type="ECO:0000313" key="2">
    <source>
        <dbReference type="EMBL" id="GBC64051.1"/>
    </source>
</evidence>
<name>A0A401G4C7_9BACT</name>
<keyword evidence="1" id="KW-0732">Signal</keyword>
<dbReference type="AlphaFoldDB" id="A0A401G4C7"/>
<organism evidence="2 3">
    <name type="scientific">Desulfonema ishimotonii</name>
    <dbReference type="NCBI Taxonomy" id="45657"/>
    <lineage>
        <taxon>Bacteria</taxon>
        <taxon>Pseudomonadati</taxon>
        <taxon>Thermodesulfobacteriota</taxon>
        <taxon>Desulfobacteria</taxon>
        <taxon>Desulfobacterales</taxon>
        <taxon>Desulfococcaceae</taxon>
        <taxon>Desulfonema</taxon>
    </lineage>
</organism>
<sequence>MRFLGKTVSFIICMFMFFSFSSAFGATLSVEAPTGPVSTFQVNIKVDDSTSILGSAFTVEYDTTALEVTDVTSTFFDTFTNQFAQAGCTDCPGSVTVSGNTYTQPVLDNNVSGTGTRIAAARAVEDSSPGNKTIFTLDFQFNGGTEGQAYPITIKPTVLNNTDAGYSSSGEEIDLLVGYEDSTQSYPVLLSAADYNAGADVSANVENGGAVTSDFTLDIDGNGQALGLSDGMLVIRYLLDFPTYYGDSWIDGAVDTINGTRTTAQDIEDYIAQNINSLDIDGSGQALGLSDGMLTIRYLLDFPTYYNDSWIDGAVDITDGTRITAQDIEDYCLSLMPQ</sequence>
<dbReference type="OrthoDB" id="5487371at2"/>
<dbReference type="Proteomes" id="UP000288096">
    <property type="component" value="Unassembled WGS sequence"/>
</dbReference>
<gene>
    <name evidence="2" type="ORF">DENIS_5052</name>
</gene>
<dbReference type="InterPro" id="IPR008965">
    <property type="entry name" value="CBM2/CBM3_carb-bd_dom_sf"/>
</dbReference>